<evidence type="ECO:0000256" key="2">
    <source>
        <dbReference type="ARBA" id="ARBA00023015"/>
    </source>
</evidence>
<dbReference type="CDD" id="cd06171">
    <property type="entry name" value="Sigma70_r4"/>
    <property type="match status" value="1"/>
</dbReference>
<proteinExistence type="inferred from homology"/>
<dbReference type="GO" id="GO:0016987">
    <property type="term" value="F:sigma factor activity"/>
    <property type="evidence" value="ECO:0007669"/>
    <property type="project" value="UniProtKB-KW"/>
</dbReference>
<dbReference type="RefSeq" id="WP_207126155.1">
    <property type="nucleotide sequence ID" value="NZ_BOPO01000064.1"/>
</dbReference>
<evidence type="ECO:0000259" key="6">
    <source>
        <dbReference type="Pfam" id="PF08281"/>
    </source>
</evidence>
<evidence type="ECO:0000313" key="7">
    <source>
        <dbReference type="EMBL" id="GIL28448.1"/>
    </source>
</evidence>
<evidence type="ECO:0000259" key="5">
    <source>
        <dbReference type="Pfam" id="PF04542"/>
    </source>
</evidence>
<dbReference type="SUPFAM" id="SSF88659">
    <property type="entry name" value="Sigma3 and sigma4 domains of RNA polymerase sigma factors"/>
    <property type="match status" value="1"/>
</dbReference>
<dbReference type="InterPro" id="IPR007627">
    <property type="entry name" value="RNA_pol_sigma70_r2"/>
</dbReference>
<keyword evidence="2" id="KW-0805">Transcription regulation</keyword>
<dbReference type="AlphaFoldDB" id="A0A8J4EM40"/>
<dbReference type="InterPro" id="IPR013325">
    <property type="entry name" value="RNA_pol_sigma_r2"/>
</dbReference>
<keyword evidence="7" id="KW-0240">DNA-directed RNA polymerase</keyword>
<dbReference type="Gene3D" id="1.10.1740.10">
    <property type="match status" value="1"/>
</dbReference>
<dbReference type="Gene3D" id="1.10.10.10">
    <property type="entry name" value="Winged helix-like DNA-binding domain superfamily/Winged helix DNA-binding domain"/>
    <property type="match status" value="1"/>
</dbReference>
<dbReference type="GO" id="GO:0003677">
    <property type="term" value="F:DNA binding"/>
    <property type="evidence" value="ECO:0007669"/>
    <property type="project" value="InterPro"/>
</dbReference>
<dbReference type="EMBL" id="BOPO01000064">
    <property type="protein sequence ID" value="GIL28448.1"/>
    <property type="molecule type" value="Genomic_DNA"/>
</dbReference>
<organism evidence="7 8">
    <name type="scientific">Actinocatenispora comari</name>
    <dbReference type="NCBI Taxonomy" id="2807577"/>
    <lineage>
        <taxon>Bacteria</taxon>
        <taxon>Bacillati</taxon>
        <taxon>Actinomycetota</taxon>
        <taxon>Actinomycetes</taxon>
        <taxon>Micromonosporales</taxon>
        <taxon>Micromonosporaceae</taxon>
        <taxon>Actinocatenispora</taxon>
    </lineage>
</organism>
<evidence type="ECO:0000313" key="8">
    <source>
        <dbReference type="Proteomes" id="UP000614996"/>
    </source>
</evidence>
<sequence>MGVSQPAAERTDADLILADFAALFDRHAVALHRYLARRAGTGPADDLLAQTFLVAYERRGSYDRTRPDARPWLYGIAGNLLRRRYREETRQYQAWARTGVDPVAADHAGRVADAVDAGVAASRLAGALAQLAYPEREVLLLVAWGELSYPEVAAALDIPVGTVRSRLHRARARIRAAAPTPQGD</sequence>
<dbReference type="PANTHER" id="PTHR43133">
    <property type="entry name" value="RNA POLYMERASE ECF-TYPE SIGMA FACTO"/>
    <property type="match status" value="1"/>
</dbReference>
<gene>
    <name evidence="7" type="primary">rpoE_10</name>
    <name evidence="7" type="ORF">NUM_37020</name>
</gene>
<dbReference type="NCBIfam" id="TIGR02937">
    <property type="entry name" value="sigma70-ECF"/>
    <property type="match status" value="1"/>
</dbReference>
<dbReference type="Pfam" id="PF08281">
    <property type="entry name" value="Sigma70_r4_2"/>
    <property type="match status" value="1"/>
</dbReference>
<dbReference type="Pfam" id="PF04542">
    <property type="entry name" value="Sigma70_r2"/>
    <property type="match status" value="1"/>
</dbReference>
<dbReference type="GO" id="GO:0006352">
    <property type="term" value="P:DNA-templated transcription initiation"/>
    <property type="evidence" value="ECO:0007669"/>
    <property type="project" value="InterPro"/>
</dbReference>
<evidence type="ECO:0000256" key="1">
    <source>
        <dbReference type="ARBA" id="ARBA00010641"/>
    </source>
</evidence>
<dbReference type="GO" id="GO:0000428">
    <property type="term" value="C:DNA-directed RNA polymerase complex"/>
    <property type="evidence" value="ECO:0007669"/>
    <property type="project" value="UniProtKB-KW"/>
</dbReference>
<dbReference type="InterPro" id="IPR013249">
    <property type="entry name" value="RNA_pol_sigma70_r4_t2"/>
</dbReference>
<dbReference type="Proteomes" id="UP000614996">
    <property type="component" value="Unassembled WGS sequence"/>
</dbReference>
<dbReference type="SUPFAM" id="SSF88946">
    <property type="entry name" value="Sigma2 domain of RNA polymerase sigma factors"/>
    <property type="match status" value="1"/>
</dbReference>
<dbReference type="InterPro" id="IPR039425">
    <property type="entry name" value="RNA_pol_sigma-70-like"/>
</dbReference>
<keyword evidence="8" id="KW-1185">Reference proteome</keyword>
<evidence type="ECO:0000256" key="3">
    <source>
        <dbReference type="ARBA" id="ARBA00023082"/>
    </source>
</evidence>
<accession>A0A8J4EM40</accession>
<dbReference type="InterPro" id="IPR036388">
    <property type="entry name" value="WH-like_DNA-bd_sf"/>
</dbReference>
<comment type="similarity">
    <text evidence="1">Belongs to the sigma-70 factor family. ECF subfamily.</text>
</comment>
<reference evidence="8" key="1">
    <citation type="journal article" date="2021" name="Int. J. Syst. Evol. Microbiol.">
        <title>Actinocatenispora comari sp. nov., an endophytic actinomycete isolated from aerial parts of Comarum salesowianum.</title>
        <authorList>
            <person name="Oyunbileg N."/>
            <person name="Iizaka Y."/>
            <person name="Hamada M."/>
            <person name="Davaapurev B.O."/>
            <person name="Fukumoto A."/>
            <person name="Tsetseg B."/>
            <person name="Kato F."/>
            <person name="Tamura T."/>
            <person name="Batkhuu J."/>
            <person name="Anzai Y."/>
        </authorList>
    </citation>
    <scope>NUCLEOTIDE SEQUENCE [LARGE SCALE GENOMIC DNA]</scope>
    <source>
        <strain evidence="8">NUM-2625</strain>
    </source>
</reference>
<name>A0A8J4EM40_9ACTN</name>
<feature type="domain" description="RNA polymerase sigma-70 region 2" evidence="5">
    <location>
        <begin position="23"/>
        <end position="90"/>
    </location>
</feature>
<keyword evidence="3" id="KW-0731">Sigma factor</keyword>
<dbReference type="InterPro" id="IPR013324">
    <property type="entry name" value="RNA_pol_sigma_r3/r4-like"/>
</dbReference>
<evidence type="ECO:0000256" key="4">
    <source>
        <dbReference type="ARBA" id="ARBA00023163"/>
    </source>
</evidence>
<dbReference type="InterPro" id="IPR014284">
    <property type="entry name" value="RNA_pol_sigma-70_dom"/>
</dbReference>
<comment type="caution">
    <text evidence="7">The sequence shown here is derived from an EMBL/GenBank/DDBJ whole genome shotgun (WGS) entry which is preliminary data.</text>
</comment>
<keyword evidence="4" id="KW-0804">Transcription</keyword>
<protein>
    <submittedName>
        <fullName evidence="7">DNA-directed RNA polymerase sigma-70 factor</fullName>
    </submittedName>
</protein>
<dbReference type="PANTHER" id="PTHR43133:SF25">
    <property type="entry name" value="RNA POLYMERASE SIGMA FACTOR RFAY-RELATED"/>
    <property type="match status" value="1"/>
</dbReference>
<feature type="domain" description="RNA polymerase sigma factor 70 region 4 type 2" evidence="6">
    <location>
        <begin position="124"/>
        <end position="174"/>
    </location>
</feature>